<comment type="caution">
    <text evidence="6">The sequence shown here is derived from an EMBL/GenBank/DDBJ whole genome shotgun (WGS) entry which is preliminary data.</text>
</comment>
<dbReference type="SUPFAM" id="SSF46785">
    <property type="entry name" value="Winged helix' DNA-binding domain"/>
    <property type="match status" value="1"/>
</dbReference>
<dbReference type="AlphaFoldDB" id="A0A3D9HVL0"/>
<evidence type="ECO:0000259" key="5">
    <source>
        <dbReference type="PROSITE" id="PS50931"/>
    </source>
</evidence>
<dbReference type="Proteomes" id="UP000256845">
    <property type="component" value="Unassembled WGS sequence"/>
</dbReference>
<dbReference type="PRINTS" id="PR00039">
    <property type="entry name" value="HTHLYSR"/>
</dbReference>
<evidence type="ECO:0000256" key="1">
    <source>
        <dbReference type="ARBA" id="ARBA00009437"/>
    </source>
</evidence>
<dbReference type="InterPro" id="IPR036388">
    <property type="entry name" value="WH-like_DNA-bd_sf"/>
</dbReference>
<evidence type="ECO:0000256" key="2">
    <source>
        <dbReference type="ARBA" id="ARBA00023015"/>
    </source>
</evidence>
<dbReference type="SUPFAM" id="SSF53850">
    <property type="entry name" value="Periplasmic binding protein-like II"/>
    <property type="match status" value="1"/>
</dbReference>
<dbReference type="InterPro" id="IPR000847">
    <property type="entry name" value="LysR_HTH_N"/>
</dbReference>
<dbReference type="Gene3D" id="3.40.190.290">
    <property type="match status" value="1"/>
</dbReference>
<dbReference type="PROSITE" id="PS50931">
    <property type="entry name" value="HTH_LYSR"/>
    <property type="match status" value="1"/>
</dbReference>
<gene>
    <name evidence="6" type="ORF">DFP90_101210</name>
</gene>
<dbReference type="OrthoDB" id="9808620at2"/>
<feature type="domain" description="HTH lysR-type" evidence="5">
    <location>
        <begin position="1"/>
        <end position="58"/>
    </location>
</feature>
<sequence>MRYAQLKAFDAVARLLSFSKAADRLGITQPAVTLQIKALEEENDVSLFLRQGGGVSLTAAGLALFDHTSRMFAVEEEIREFLTDRRNLSAGELVLGADGPHVALDLIARFKMLYPGIHVKLELGNARSVWRDVTESRVEAAIMANPPTDDRVTVQPLLRSGMMAIMPLDHPLAEGGDVGLADFAASFLIAREQGSNTRRVLEAAMKSGGYGFDPAMELGSREAVREAVAVGMGVGCVYARETVGDSRIAARPIRELTNSNLDTLVFLSRNSNRRVIRSLQDCAKGLSIDLGKNDE</sequence>
<dbReference type="EMBL" id="QRDW01000001">
    <property type="protein sequence ID" value="RED53421.1"/>
    <property type="molecule type" value="Genomic_DNA"/>
</dbReference>
<dbReference type="Pfam" id="PF03466">
    <property type="entry name" value="LysR_substrate"/>
    <property type="match status" value="1"/>
</dbReference>
<keyword evidence="2" id="KW-0805">Transcription regulation</keyword>
<evidence type="ECO:0000313" key="7">
    <source>
        <dbReference type="Proteomes" id="UP000256845"/>
    </source>
</evidence>
<dbReference type="InterPro" id="IPR005119">
    <property type="entry name" value="LysR_subst-bd"/>
</dbReference>
<name>A0A3D9HVL0_9PROT</name>
<comment type="similarity">
    <text evidence="1">Belongs to the LysR transcriptional regulatory family.</text>
</comment>
<accession>A0A3D9HVL0</accession>
<dbReference type="FunFam" id="1.10.10.10:FF:000001">
    <property type="entry name" value="LysR family transcriptional regulator"/>
    <property type="match status" value="1"/>
</dbReference>
<reference evidence="6 7" key="1">
    <citation type="submission" date="2018-07" db="EMBL/GenBank/DDBJ databases">
        <title>Genomic Encyclopedia of Type Strains, Phase III (KMG-III): the genomes of soil and plant-associated and newly described type strains.</title>
        <authorList>
            <person name="Whitman W."/>
        </authorList>
    </citation>
    <scope>NUCLEOTIDE SEQUENCE [LARGE SCALE GENOMIC DNA]</scope>
    <source>
        <strain evidence="6 7">CECT 8488</strain>
    </source>
</reference>
<dbReference type="Pfam" id="PF00126">
    <property type="entry name" value="HTH_1"/>
    <property type="match status" value="1"/>
</dbReference>
<protein>
    <submittedName>
        <fullName evidence="6">Aminoethylphosphonate catabolism LysR family transcriptional regulator</fullName>
    </submittedName>
</protein>
<dbReference type="Gene3D" id="1.10.10.10">
    <property type="entry name" value="Winged helix-like DNA-binding domain superfamily/Winged helix DNA-binding domain"/>
    <property type="match status" value="1"/>
</dbReference>
<dbReference type="PANTHER" id="PTHR30126">
    <property type="entry name" value="HTH-TYPE TRANSCRIPTIONAL REGULATOR"/>
    <property type="match status" value="1"/>
</dbReference>
<evidence type="ECO:0000256" key="3">
    <source>
        <dbReference type="ARBA" id="ARBA00023125"/>
    </source>
</evidence>
<keyword evidence="7" id="KW-1185">Reference proteome</keyword>
<dbReference type="RefSeq" id="WP_115934566.1">
    <property type="nucleotide sequence ID" value="NZ_QRDW01000001.1"/>
</dbReference>
<proteinExistence type="inferred from homology"/>
<dbReference type="GO" id="GO:0000976">
    <property type="term" value="F:transcription cis-regulatory region binding"/>
    <property type="evidence" value="ECO:0007669"/>
    <property type="project" value="TreeGrafter"/>
</dbReference>
<dbReference type="PANTHER" id="PTHR30126:SF94">
    <property type="entry name" value="LYSR FAMILY TRANSCRIPTIONAL REGULATOR"/>
    <property type="match status" value="1"/>
</dbReference>
<dbReference type="GO" id="GO:0003700">
    <property type="term" value="F:DNA-binding transcription factor activity"/>
    <property type="evidence" value="ECO:0007669"/>
    <property type="project" value="InterPro"/>
</dbReference>
<organism evidence="6 7">
    <name type="scientific">Aestuariispira insulae</name>
    <dbReference type="NCBI Taxonomy" id="1461337"/>
    <lineage>
        <taxon>Bacteria</taxon>
        <taxon>Pseudomonadati</taxon>
        <taxon>Pseudomonadota</taxon>
        <taxon>Alphaproteobacteria</taxon>
        <taxon>Rhodospirillales</taxon>
        <taxon>Kiloniellaceae</taxon>
        <taxon>Aestuariispira</taxon>
    </lineage>
</organism>
<dbReference type="InterPro" id="IPR036390">
    <property type="entry name" value="WH_DNA-bd_sf"/>
</dbReference>
<evidence type="ECO:0000313" key="6">
    <source>
        <dbReference type="EMBL" id="RED53421.1"/>
    </source>
</evidence>
<keyword evidence="3" id="KW-0238">DNA-binding</keyword>
<evidence type="ECO:0000256" key="4">
    <source>
        <dbReference type="ARBA" id="ARBA00023163"/>
    </source>
</evidence>
<keyword evidence="4" id="KW-0804">Transcription</keyword>